<dbReference type="RefSeq" id="WP_028514276.1">
    <property type="nucleotide sequence ID" value="NZ_FRCT01000012.1"/>
</dbReference>
<dbReference type="InterPro" id="IPR036388">
    <property type="entry name" value="WH-like_DNA-bd_sf"/>
</dbReference>
<dbReference type="SUPFAM" id="SSF48295">
    <property type="entry name" value="TrpR-like"/>
    <property type="match status" value="1"/>
</dbReference>
<evidence type="ECO:0000259" key="1">
    <source>
        <dbReference type="Pfam" id="PF13518"/>
    </source>
</evidence>
<dbReference type="AlphaFoldDB" id="A0A1M7L9W4"/>
<proteinExistence type="predicted"/>
<accession>A0A1M7L9W4</accession>
<dbReference type="InterPro" id="IPR010921">
    <property type="entry name" value="Trp_repressor/repl_initiator"/>
</dbReference>
<dbReference type="Pfam" id="PF13518">
    <property type="entry name" value="HTH_28"/>
    <property type="match status" value="1"/>
</dbReference>
<dbReference type="Gene3D" id="1.10.10.10">
    <property type="entry name" value="Winged helix-like DNA-binding domain superfamily/Winged helix DNA-binding domain"/>
    <property type="match status" value="1"/>
</dbReference>
<feature type="domain" description="Insertion element IS150 protein InsJ-like helix-turn-helix" evidence="1">
    <location>
        <begin position="11"/>
        <end position="51"/>
    </location>
</feature>
<sequence length="62" mass="7226">MTRKVKLSDEERIAAVQEYLDGKGSFRSLAMKYGVSYTCIKEWVERAKAQGMLKLMLRFCFL</sequence>
<name>A0A1M7L9W4_RUMFL</name>
<reference evidence="2 3" key="1">
    <citation type="submission" date="2016-11" db="EMBL/GenBank/DDBJ databases">
        <authorList>
            <person name="Jaros S."/>
            <person name="Januszkiewicz K."/>
            <person name="Wedrychowicz H."/>
        </authorList>
    </citation>
    <scope>NUCLEOTIDE SEQUENCE [LARGE SCALE GENOMIC DNA]</scope>
    <source>
        <strain evidence="2 3">Y1</strain>
    </source>
</reference>
<evidence type="ECO:0000313" key="2">
    <source>
        <dbReference type="EMBL" id="SHM74699.1"/>
    </source>
</evidence>
<dbReference type="EMBL" id="FRCT01000012">
    <property type="protein sequence ID" value="SHM74699.1"/>
    <property type="molecule type" value="Genomic_DNA"/>
</dbReference>
<protein>
    <submittedName>
        <fullName evidence="2">Transposase</fullName>
    </submittedName>
</protein>
<dbReference type="GO" id="GO:0043565">
    <property type="term" value="F:sequence-specific DNA binding"/>
    <property type="evidence" value="ECO:0007669"/>
    <property type="project" value="InterPro"/>
</dbReference>
<dbReference type="OrthoDB" id="1820045at2"/>
<gene>
    <name evidence="2" type="ORF">SAMN04487860_11265</name>
</gene>
<dbReference type="InterPro" id="IPR055247">
    <property type="entry name" value="InsJ-like_HTH"/>
</dbReference>
<dbReference type="Proteomes" id="UP000184394">
    <property type="component" value="Unassembled WGS sequence"/>
</dbReference>
<organism evidence="2 3">
    <name type="scientific">Ruminococcus flavefaciens</name>
    <dbReference type="NCBI Taxonomy" id="1265"/>
    <lineage>
        <taxon>Bacteria</taxon>
        <taxon>Bacillati</taxon>
        <taxon>Bacillota</taxon>
        <taxon>Clostridia</taxon>
        <taxon>Eubacteriales</taxon>
        <taxon>Oscillospiraceae</taxon>
        <taxon>Ruminococcus</taxon>
    </lineage>
</organism>
<evidence type="ECO:0000313" key="3">
    <source>
        <dbReference type="Proteomes" id="UP000184394"/>
    </source>
</evidence>